<dbReference type="InterPro" id="IPR025272">
    <property type="entry name" value="SocA_Panacea"/>
</dbReference>
<evidence type="ECO:0000313" key="3">
    <source>
        <dbReference type="Proteomes" id="UP001216384"/>
    </source>
</evidence>
<protein>
    <recommendedName>
        <fullName evidence="1">Antitoxin SocA-like Panacea domain-containing protein</fullName>
    </recommendedName>
</protein>
<organism evidence="2 3">
    <name type="scientific">Mycoplasma bradburyae</name>
    <dbReference type="NCBI Taxonomy" id="2963128"/>
    <lineage>
        <taxon>Bacteria</taxon>
        <taxon>Bacillati</taxon>
        <taxon>Mycoplasmatota</taxon>
        <taxon>Mollicutes</taxon>
        <taxon>Mycoplasmataceae</taxon>
        <taxon>Mycoplasma</taxon>
    </lineage>
</organism>
<dbReference type="RefSeq" id="WP_255045978.1">
    <property type="nucleotide sequence ID" value="NZ_CP101415.1"/>
</dbReference>
<name>A0AAW6HPS2_9MOLU</name>
<reference evidence="2" key="1">
    <citation type="submission" date="2021-11" db="EMBL/GenBank/DDBJ databases">
        <title>Description of Mycoplasma bradburyaesp. nov.from sea birds: a tribute to a great mycoplasmologist.</title>
        <authorList>
            <person name="Ramirez A.S."/>
            <person name="Poveda C."/>
            <person name="Suarez-Perez A."/>
            <person name="Rosales R.S."/>
            <person name="Dijkman R."/>
            <person name="Feberwee A."/>
            <person name="Spergser J."/>
            <person name="Szostak M.P."/>
            <person name="Ressel L."/>
            <person name="Calabuig P."/>
            <person name="Catania S."/>
            <person name="Gobbo F."/>
            <person name="Timofte D."/>
            <person name="Poveda J.B."/>
        </authorList>
    </citation>
    <scope>NUCLEOTIDE SEQUENCE</scope>
    <source>
        <strain evidence="2">T264</strain>
    </source>
</reference>
<evidence type="ECO:0000259" key="1">
    <source>
        <dbReference type="Pfam" id="PF13274"/>
    </source>
</evidence>
<feature type="domain" description="Antitoxin SocA-like Panacea" evidence="1">
    <location>
        <begin position="29"/>
        <end position="123"/>
    </location>
</feature>
<comment type="caution">
    <text evidence="2">The sequence shown here is derived from an EMBL/GenBank/DDBJ whole genome shotgun (WGS) entry which is preliminary data.</text>
</comment>
<sequence>MSIFFDTNDWQKALSGWWLKRNEYSSLKLNKFLFLYEATINSLGEKTNFSNLLGFKNGPVYEYIWNELQDVRKRIVKIKDFQNDCENVYNNHINDVNEEVAERISFIVKSLTGNELSEITHEFNIRKNKEKEILNNPFLKLSKNDFNDNDKKLIKELYDLYPLELVKKSMIINFNKSEFYFIFPRDKYNEMFVSGELHDLENKLKEIKYNKKVHNPIFVDIDEEGDIIFD</sequence>
<proteinExistence type="predicted"/>
<dbReference type="Pfam" id="PF13274">
    <property type="entry name" value="SocA_Panacea"/>
    <property type="match status" value="1"/>
</dbReference>
<accession>A0AAW6HPS2</accession>
<gene>
    <name evidence="2" type="ORF">LNO71_01445</name>
</gene>
<evidence type="ECO:0000313" key="2">
    <source>
        <dbReference type="EMBL" id="MDC4183309.1"/>
    </source>
</evidence>
<dbReference type="AlphaFoldDB" id="A0AAW6HPS2"/>
<dbReference type="Proteomes" id="UP001216384">
    <property type="component" value="Unassembled WGS sequence"/>
</dbReference>
<dbReference type="EMBL" id="JAJHZP010000013">
    <property type="protein sequence ID" value="MDC4183309.1"/>
    <property type="molecule type" value="Genomic_DNA"/>
</dbReference>